<accession>A0ABT6FVI2</accession>
<comment type="caution">
    <text evidence="2">The sequence shown here is derived from an EMBL/GenBank/DDBJ whole genome shotgun (WGS) entry which is preliminary data.</text>
</comment>
<feature type="signal peptide" evidence="1">
    <location>
        <begin position="1"/>
        <end position="26"/>
    </location>
</feature>
<keyword evidence="1" id="KW-0732">Signal</keyword>
<gene>
    <name evidence="2" type="ORF">OSR52_15530</name>
</gene>
<feature type="chain" id="PRO_5046980802" description="Outer membrane protein beta-barrel domain-containing protein" evidence="1">
    <location>
        <begin position="27"/>
        <end position="193"/>
    </location>
</feature>
<protein>
    <recommendedName>
        <fullName evidence="4">Outer membrane protein beta-barrel domain-containing protein</fullName>
    </recommendedName>
</protein>
<evidence type="ECO:0000313" key="2">
    <source>
        <dbReference type="EMBL" id="MDG3587281.1"/>
    </source>
</evidence>
<dbReference type="RefSeq" id="WP_277901008.1">
    <property type="nucleotide sequence ID" value="NZ_JAPMUA010000006.1"/>
</dbReference>
<keyword evidence="3" id="KW-1185">Reference proteome</keyword>
<evidence type="ECO:0000256" key="1">
    <source>
        <dbReference type="SAM" id="SignalP"/>
    </source>
</evidence>
<organism evidence="2 3">
    <name type="scientific">Galbibacter pacificus</name>
    <dbReference type="NCBI Taxonomy" id="2996052"/>
    <lineage>
        <taxon>Bacteria</taxon>
        <taxon>Pseudomonadati</taxon>
        <taxon>Bacteroidota</taxon>
        <taxon>Flavobacteriia</taxon>
        <taxon>Flavobacteriales</taxon>
        <taxon>Flavobacteriaceae</taxon>
        <taxon>Galbibacter</taxon>
    </lineage>
</organism>
<sequence length="193" mass="22017">MKKQKAIPLKRFPLFIFLFLSFSVLAQEAANTAGEQNSNETETFKHHKPAIFTGYSWVPQGRNENTGEKETIFVPSIGFSYEYWFSEKWAIGTYNDVEIVKYEVERDDEDIDLKRENALSLSLAAVYEVLPKWTLIAGGGLDIDKNETLPILHLATEYVILEKNATELSVSLSYNNKEYYDTFSIGLVLGKKL</sequence>
<proteinExistence type="predicted"/>
<name>A0ABT6FVI2_9FLAO</name>
<reference evidence="2" key="1">
    <citation type="submission" date="2022-11" db="EMBL/GenBank/DDBJ databases">
        <title>High-quality draft genome sequence of Galbibacter sp. strain CMA-7.</title>
        <authorList>
            <person name="Wei L."/>
            <person name="Dong C."/>
            <person name="Shao Z."/>
        </authorList>
    </citation>
    <scope>NUCLEOTIDE SEQUENCE</scope>
    <source>
        <strain evidence="2">CMA-7</strain>
    </source>
</reference>
<evidence type="ECO:0008006" key="4">
    <source>
        <dbReference type="Google" id="ProtNLM"/>
    </source>
</evidence>
<evidence type="ECO:0000313" key="3">
    <source>
        <dbReference type="Proteomes" id="UP001153642"/>
    </source>
</evidence>
<dbReference type="EMBL" id="JAPMUA010000006">
    <property type="protein sequence ID" value="MDG3587281.1"/>
    <property type="molecule type" value="Genomic_DNA"/>
</dbReference>
<dbReference type="Proteomes" id="UP001153642">
    <property type="component" value="Unassembled WGS sequence"/>
</dbReference>